<evidence type="ECO:0000313" key="3">
    <source>
        <dbReference type="Proteomes" id="UP000253752"/>
    </source>
</evidence>
<dbReference type="AlphaFoldDB" id="A0A369MRR6"/>
<dbReference type="Proteomes" id="UP000253752">
    <property type="component" value="Unassembled WGS sequence"/>
</dbReference>
<evidence type="ECO:0000313" key="2">
    <source>
        <dbReference type="EMBL" id="RDB76314.1"/>
    </source>
</evidence>
<dbReference type="SUPFAM" id="SSF54184">
    <property type="entry name" value="Penicillin-binding protein 2x (pbp-2x), c-terminal domain"/>
    <property type="match status" value="1"/>
</dbReference>
<dbReference type="Pfam" id="PF03793">
    <property type="entry name" value="PASTA"/>
    <property type="match status" value="1"/>
</dbReference>
<proteinExistence type="predicted"/>
<reference evidence="2 3" key="1">
    <citation type="journal article" date="2018" name="Elife">
        <title>Discovery and characterization of a prevalent human gut bacterial enzyme sufficient for the inactivation of a family of plant toxins.</title>
        <authorList>
            <person name="Koppel N."/>
            <person name="Bisanz J.E."/>
            <person name="Pandelia M.E."/>
            <person name="Turnbaugh P.J."/>
            <person name="Balskus E.P."/>
        </authorList>
    </citation>
    <scope>NUCLEOTIDE SEQUENCE [LARGE SCALE GENOMIC DNA]</scope>
    <source>
        <strain evidence="2 3">MR1 #12</strain>
    </source>
</reference>
<evidence type="ECO:0000259" key="1">
    <source>
        <dbReference type="PROSITE" id="PS51178"/>
    </source>
</evidence>
<dbReference type="Gene3D" id="3.30.10.20">
    <property type="match status" value="1"/>
</dbReference>
<accession>A0A369MRR6</accession>
<dbReference type="PROSITE" id="PS51178">
    <property type="entry name" value="PASTA"/>
    <property type="match status" value="1"/>
</dbReference>
<dbReference type="SMART" id="SM00740">
    <property type="entry name" value="PASTA"/>
    <property type="match status" value="1"/>
</dbReference>
<dbReference type="InterPro" id="IPR005543">
    <property type="entry name" value="PASTA_dom"/>
</dbReference>
<protein>
    <recommendedName>
        <fullName evidence="1">PASTA domain-containing protein</fullName>
    </recommendedName>
</protein>
<gene>
    <name evidence="2" type="ORF">C1872_12795</name>
</gene>
<dbReference type="CDD" id="cd06577">
    <property type="entry name" value="PASTA_pknB"/>
    <property type="match status" value="1"/>
</dbReference>
<name>A0A369MRR6_EGGLN</name>
<comment type="caution">
    <text evidence="2">The sequence shown here is derived from an EMBL/GenBank/DDBJ whole genome shotgun (WGS) entry which is preliminary data.</text>
</comment>
<dbReference type="EMBL" id="PPTX01000022">
    <property type="protein sequence ID" value="RDB76314.1"/>
    <property type="molecule type" value="Genomic_DNA"/>
</dbReference>
<organism evidence="2 3">
    <name type="scientific">Eggerthella lenta</name>
    <name type="common">Eubacterium lentum</name>
    <dbReference type="NCBI Taxonomy" id="84112"/>
    <lineage>
        <taxon>Bacteria</taxon>
        <taxon>Bacillati</taxon>
        <taxon>Actinomycetota</taxon>
        <taxon>Coriobacteriia</taxon>
        <taxon>Eggerthellales</taxon>
        <taxon>Eggerthellaceae</taxon>
        <taxon>Eggerthella</taxon>
    </lineage>
</organism>
<sequence length="308" mass="33277">MRLRRPCTSSARFFGRRFRRGRLSSRRKERVVKKSIASIAGFLLAASLLGCAQSDIDVPDVVGQKADDAKDVLMDSGFYNVDMVEEDGDAAYVAAAYTVVGQSPQAGDKCTASDTVTLTVRNDAEAKAAEKKQADAAAEAMLDEMEGSPAAEAYDALTSDGYSVEVLHAVSKQDYSSEINTGETEWLVSGYDGLNADKKRVTILVDTRGGIDQRAANAAVREVLDGKLPVSNAWTAVKSYGKQQYPYGFKLHDIMGVLAETAQDENTWFLKATCDVTNEYGAKAKDLVCEAEVAGTKDSPEVISFTVY</sequence>
<feature type="domain" description="PASTA" evidence="1">
    <location>
        <begin position="52"/>
        <end position="122"/>
    </location>
</feature>